<keyword evidence="4 14" id="KW-0808">Transferase</keyword>
<dbReference type="InterPro" id="IPR000719">
    <property type="entry name" value="Prot_kinase_dom"/>
</dbReference>
<evidence type="ECO:0000259" key="13">
    <source>
        <dbReference type="PROSITE" id="PS50032"/>
    </source>
</evidence>
<feature type="domain" description="KA1" evidence="13">
    <location>
        <begin position="1132"/>
        <end position="1182"/>
    </location>
</feature>
<gene>
    <name evidence="14" type="primary">KIN2</name>
    <name evidence="14" type="ORF">MCUN1_003685</name>
</gene>
<evidence type="ECO:0000256" key="3">
    <source>
        <dbReference type="ARBA" id="ARBA00022527"/>
    </source>
</evidence>
<evidence type="ECO:0000256" key="11">
    <source>
        <dbReference type="SAM" id="MobiDB-lite"/>
    </source>
</evidence>
<keyword evidence="6 14" id="KW-0418">Kinase</keyword>
<evidence type="ECO:0000256" key="1">
    <source>
        <dbReference type="ARBA" id="ARBA00010791"/>
    </source>
</evidence>
<comment type="catalytic activity">
    <reaction evidence="8">
        <text>L-threonyl-[protein] + ATP = O-phospho-L-threonyl-[protein] + ADP + H(+)</text>
        <dbReference type="Rhea" id="RHEA:46608"/>
        <dbReference type="Rhea" id="RHEA-COMP:11060"/>
        <dbReference type="Rhea" id="RHEA-COMP:11605"/>
        <dbReference type="ChEBI" id="CHEBI:15378"/>
        <dbReference type="ChEBI" id="CHEBI:30013"/>
        <dbReference type="ChEBI" id="CHEBI:30616"/>
        <dbReference type="ChEBI" id="CHEBI:61977"/>
        <dbReference type="ChEBI" id="CHEBI:456216"/>
        <dbReference type="EC" id="2.7.11.1"/>
    </reaction>
</comment>
<dbReference type="EC" id="2.7.11.1" evidence="2"/>
<dbReference type="InterPro" id="IPR001772">
    <property type="entry name" value="KA1_dom"/>
</dbReference>
<sequence length="1182" mass="127935">MSAPASASSPNPGASILSQDTAPSVQQAPPGPSVADIPELSAPLSTDALNALHDFSTVQGTRAQTSLVQTPQEEHLRTGAPFQIASTSTPPKHPSLAPALFMPQQQVPFGEVRNMHMLPTPPVETADKPNLGYLSPAKFTPESLTGIGAPTLGAALSAPSVHETRPARPVSPLVPVIEIPRPMSMNTGLVDPELMGVPESDLKALAPPASAPVTPVSTTPVVKPADLPASQPVSNTTMTMGAPRPQSYAIPAAAHHSSTPDQVGTSRVASGSHTERKSEARPPPASDPQFRWVLGDYMLGKTLGAGSMGKVKLGMSRIDNEKVAVKIVPRNTSVAGLRQHIARAQQNGATEVAAAAQSENAMARAVAKDKSKEVRIVREGSLQILLRHPYVCGMHEMIVHQNHYYMVFEYINGGQMLDYIISHGRLRERSARSFARQIGSALQYCHAHNVVHRDLKIENILISKSGNIKIIDFGLSNLYSPQSQLSTFCGSLYFAAPELLNARPYRGPEVDVWSFGIVLYVLVCGKVPFDDQSMPALHAKIKRGHVEYPPWLSTECKHLLSRMLVTNPITRATLPEVLSHPWMTRGYDGPPNPFIPNRKPLRTADLDNEVIEGMTGFEFGTSAEIRQRLEQVLESEEYRNACHQWENEGVVTPRAEIAPLPHTHESDSAMLKVARRISGIDFYRKKMHTKEHEAPQPPPAPAPDPTRGYHPLISIYYLVAERLERIRLYGKSSFASSDVSLHKESRETTTTTQTTAASGGHQVASIQPMPTSADIPHDSPRVPEETHVSPRATDATPSFILPPPPPRAARLSPVVETPTPVFESRQKSQPQGVMAGPPRARAQPDELESSLRAMNMDSERRNSKMLPSMPEVSEAHVPPRRSISLHAPQFNPRTMRASTMGAVRPIAEETQSANVPAAKKSPSPRPVSVALPDDESKRSVSWKGHRPSEPDTSIPSSPAFPMSPALEAVDRPSTSMSLAPSEERSEESAADSKPVFLKGLFSVQTTSTRPRSVIRADLVRVLEQMCVSFREIRGGFECVYTPSVAAGQGRTSPMPGGRGSVSATGSDKDDASFMPHSKSQLNHVPMGGHGARPDSTHLAVQKDSGESAATGIGEVGINGPAAVPPSPQTEGSNLPDLNVHFEVFVVKVPLLLGFNGLQFRRVSGNPWQYQMLARCILQELKL</sequence>
<dbReference type="AlphaFoldDB" id="A0AAF0J869"/>
<feature type="region of interest" description="Disordered" evidence="11">
    <location>
        <begin position="734"/>
        <end position="845"/>
    </location>
</feature>
<comment type="catalytic activity">
    <reaction evidence="9">
        <text>L-seryl-[protein] + ATP = O-phospho-L-seryl-[protein] + ADP + H(+)</text>
        <dbReference type="Rhea" id="RHEA:17989"/>
        <dbReference type="Rhea" id="RHEA-COMP:9863"/>
        <dbReference type="Rhea" id="RHEA-COMP:11604"/>
        <dbReference type="ChEBI" id="CHEBI:15378"/>
        <dbReference type="ChEBI" id="CHEBI:29999"/>
        <dbReference type="ChEBI" id="CHEBI:30616"/>
        <dbReference type="ChEBI" id="CHEBI:83421"/>
        <dbReference type="ChEBI" id="CHEBI:456216"/>
        <dbReference type="EC" id="2.7.11.1"/>
    </reaction>
</comment>
<dbReference type="GO" id="GO:0005524">
    <property type="term" value="F:ATP binding"/>
    <property type="evidence" value="ECO:0007669"/>
    <property type="project" value="UniProtKB-UniRule"/>
</dbReference>
<evidence type="ECO:0000256" key="2">
    <source>
        <dbReference type="ARBA" id="ARBA00012513"/>
    </source>
</evidence>
<reference evidence="14" key="1">
    <citation type="submission" date="2023-03" db="EMBL/GenBank/DDBJ databases">
        <title>Mating type loci evolution in Malassezia.</title>
        <authorList>
            <person name="Coelho M.A."/>
        </authorList>
    </citation>
    <scope>NUCLEOTIDE SEQUENCE</scope>
    <source>
        <strain evidence="14">CBS 11721</strain>
    </source>
</reference>
<dbReference type="PANTHER" id="PTHR24346">
    <property type="entry name" value="MAP/MICROTUBULE AFFINITY-REGULATING KINASE"/>
    <property type="match status" value="1"/>
</dbReference>
<evidence type="ECO:0000256" key="5">
    <source>
        <dbReference type="ARBA" id="ARBA00022741"/>
    </source>
</evidence>
<dbReference type="PANTHER" id="PTHR24346:SF82">
    <property type="entry name" value="KP78A-RELATED"/>
    <property type="match status" value="1"/>
</dbReference>
<dbReference type="Pfam" id="PF00069">
    <property type="entry name" value="Pkinase"/>
    <property type="match status" value="1"/>
</dbReference>
<evidence type="ECO:0000313" key="14">
    <source>
        <dbReference type="EMBL" id="WFD36795.1"/>
    </source>
</evidence>
<dbReference type="InterPro" id="IPR008271">
    <property type="entry name" value="Ser/Thr_kinase_AS"/>
</dbReference>
<evidence type="ECO:0000259" key="12">
    <source>
        <dbReference type="PROSITE" id="PS50011"/>
    </source>
</evidence>
<feature type="region of interest" description="Disordered" evidence="11">
    <location>
        <begin position="1047"/>
        <end position="1069"/>
    </location>
</feature>
<feature type="region of interest" description="Disordered" evidence="11">
    <location>
        <begin position="688"/>
        <end position="707"/>
    </location>
</feature>
<feature type="region of interest" description="Disordered" evidence="11">
    <location>
        <begin position="1"/>
        <end position="42"/>
    </location>
</feature>
<keyword evidence="5 10" id="KW-0547">Nucleotide-binding</keyword>
<dbReference type="SUPFAM" id="SSF56112">
    <property type="entry name" value="Protein kinase-like (PK-like)"/>
    <property type="match status" value="1"/>
</dbReference>
<name>A0AAF0J869_9BASI</name>
<evidence type="ECO:0000256" key="7">
    <source>
        <dbReference type="ARBA" id="ARBA00022840"/>
    </source>
</evidence>
<dbReference type="GO" id="GO:0004674">
    <property type="term" value="F:protein serine/threonine kinase activity"/>
    <property type="evidence" value="ECO:0007669"/>
    <property type="project" value="UniProtKB-KW"/>
</dbReference>
<proteinExistence type="inferred from homology"/>
<dbReference type="PROSITE" id="PS00107">
    <property type="entry name" value="PROTEIN_KINASE_ATP"/>
    <property type="match status" value="1"/>
</dbReference>
<dbReference type="FunFam" id="1.10.510.10:FF:000792">
    <property type="entry name" value="Non-specific serine/threonine protein kinase"/>
    <property type="match status" value="1"/>
</dbReference>
<protein>
    <recommendedName>
        <fullName evidence="2">non-specific serine/threonine protein kinase</fullName>
        <ecNumber evidence="2">2.7.11.1</ecNumber>
    </recommendedName>
</protein>
<dbReference type="InterPro" id="IPR028375">
    <property type="entry name" value="KA1/Ssp2_C"/>
</dbReference>
<feature type="domain" description="Protein kinase" evidence="12">
    <location>
        <begin position="297"/>
        <end position="583"/>
    </location>
</feature>
<dbReference type="SMART" id="SM00220">
    <property type="entry name" value="S_TKc"/>
    <property type="match status" value="1"/>
</dbReference>
<dbReference type="Gene3D" id="1.10.510.10">
    <property type="entry name" value="Transferase(Phosphotransferase) domain 1"/>
    <property type="match status" value="1"/>
</dbReference>
<dbReference type="InterPro" id="IPR017441">
    <property type="entry name" value="Protein_kinase_ATP_BS"/>
</dbReference>
<keyword evidence="3 14" id="KW-0723">Serine/threonine-protein kinase</keyword>
<evidence type="ECO:0000256" key="10">
    <source>
        <dbReference type="PROSITE-ProRule" id="PRU10141"/>
    </source>
</evidence>
<dbReference type="PROSITE" id="PS50011">
    <property type="entry name" value="PROTEIN_KINASE_DOM"/>
    <property type="match status" value="1"/>
</dbReference>
<feature type="compositionally biased region" description="Pro residues" evidence="11">
    <location>
        <begin position="695"/>
        <end position="704"/>
    </location>
</feature>
<feature type="region of interest" description="Disordered" evidence="11">
    <location>
        <begin position="910"/>
        <end position="992"/>
    </location>
</feature>
<dbReference type="Proteomes" id="UP001219933">
    <property type="component" value="Chromosome 5"/>
</dbReference>
<evidence type="ECO:0000256" key="9">
    <source>
        <dbReference type="ARBA" id="ARBA00048679"/>
    </source>
</evidence>
<dbReference type="GO" id="GO:0005737">
    <property type="term" value="C:cytoplasm"/>
    <property type="evidence" value="ECO:0007669"/>
    <property type="project" value="TreeGrafter"/>
</dbReference>
<dbReference type="PROSITE" id="PS00108">
    <property type="entry name" value="PROTEIN_KINASE_ST"/>
    <property type="match status" value="1"/>
</dbReference>
<dbReference type="GO" id="GO:0035556">
    <property type="term" value="P:intracellular signal transduction"/>
    <property type="evidence" value="ECO:0007669"/>
    <property type="project" value="TreeGrafter"/>
</dbReference>
<keyword evidence="7 10" id="KW-0067">ATP-binding</keyword>
<feature type="compositionally biased region" description="Polar residues" evidence="11">
    <location>
        <begin position="16"/>
        <end position="27"/>
    </location>
</feature>
<dbReference type="Pfam" id="PF02149">
    <property type="entry name" value="KA1"/>
    <property type="match status" value="1"/>
</dbReference>
<keyword evidence="15" id="KW-1185">Reference proteome</keyword>
<accession>A0AAF0J869</accession>
<evidence type="ECO:0000256" key="4">
    <source>
        <dbReference type="ARBA" id="ARBA00022679"/>
    </source>
</evidence>
<organism evidence="14 15">
    <name type="scientific">Malassezia cuniculi</name>
    <dbReference type="NCBI Taxonomy" id="948313"/>
    <lineage>
        <taxon>Eukaryota</taxon>
        <taxon>Fungi</taxon>
        <taxon>Dikarya</taxon>
        <taxon>Basidiomycota</taxon>
        <taxon>Ustilaginomycotina</taxon>
        <taxon>Malasseziomycetes</taxon>
        <taxon>Malasseziales</taxon>
        <taxon>Malasseziaceae</taxon>
        <taxon>Malassezia</taxon>
    </lineage>
</organism>
<dbReference type="InterPro" id="IPR011009">
    <property type="entry name" value="Kinase-like_dom_sf"/>
</dbReference>
<feature type="binding site" evidence="10">
    <location>
        <position position="326"/>
    </location>
    <ligand>
        <name>ATP</name>
        <dbReference type="ChEBI" id="CHEBI:30616"/>
    </ligand>
</feature>
<feature type="region of interest" description="Disordered" evidence="11">
    <location>
        <begin position="208"/>
        <end position="288"/>
    </location>
</feature>
<feature type="compositionally biased region" description="Low complexity" evidence="11">
    <location>
        <begin position="208"/>
        <end position="225"/>
    </location>
</feature>
<feature type="compositionally biased region" description="Low complexity" evidence="11">
    <location>
        <begin position="1"/>
        <end position="15"/>
    </location>
</feature>
<dbReference type="SUPFAM" id="SSF103243">
    <property type="entry name" value="KA1-like"/>
    <property type="match status" value="1"/>
</dbReference>
<dbReference type="Gene3D" id="3.30.310.80">
    <property type="entry name" value="Kinase associated domain 1, KA1"/>
    <property type="match status" value="1"/>
</dbReference>
<dbReference type="CDD" id="cd14077">
    <property type="entry name" value="STKc_Kin1_2"/>
    <property type="match status" value="1"/>
</dbReference>
<evidence type="ECO:0000256" key="8">
    <source>
        <dbReference type="ARBA" id="ARBA00047899"/>
    </source>
</evidence>
<comment type="similarity">
    <text evidence="1">Belongs to the protein kinase superfamily. CAMK Ser/Thr protein kinase family. NIM1 subfamily.</text>
</comment>
<dbReference type="PROSITE" id="PS50032">
    <property type="entry name" value="KA1"/>
    <property type="match status" value="1"/>
</dbReference>
<dbReference type="EMBL" id="CP119881">
    <property type="protein sequence ID" value="WFD36795.1"/>
    <property type="molecule type" value="Genomic_DNA"/>
</dbReference>
<dbReference type="GO" id="GO:0000226">
    <property type="term" value="P:microtubule cytoskeleton organization"/>
    <property type="evidence" value="ECO:0007669"/>
    <property type="project" value="TreeGrafter"/>
</dbReference>
<evidence type="ECO:0000256" key="6">
    <source>
        <dbReference type="ARBA" id="ARBA00022777"/>
    </source>
</evidence>
<feature type="compositionally biased region" description="Basic and acidic residues" evidence="11">
    <location>
        <begin position="775"/>
        <end position="788"/>
    </location>
</feature>
<feature type="compositionally biased region" description="Polar residues" evidence="11">
    <location>
        <begin position="256"/>
        <end position="272"/>
    </location>
</feature>
<evidence type="ECO:0000313" key="15">
    <source>
        <dbReference type="Proteomes" id="UP001219933"/>
    </source>
</evidence>